<dbReference type="InterPro" id="IPR036390">
    <property type="entry name" value="WH_DNA-bd_sf"/>
</dbReference>
<dbReference type="PRINTS" id="PR00598">
    <property type="entry name" value="HTHMARR"/>
</dbReference>
<sequence>MGVIGRLSRLSRLIDVRLRETFRTHGLDGASFDVLATLRRSNSEHRLTPAALMRASMITSGAVTQRLDRLEAKGLVARAPHETDGRGVYVTLTDEGRALVDETLPDHLATEAGILAALGGDEQAALADSLRTLLESLGDGVD</sequence>
<dbReference type="PANTHER" id="PTHR33164:SF104">
    <property type="entry name" value="TRANSCRIPTIONAL REGULATORY PROTEIN"/>
    <property type="match status" value="1"/>
</dbReference>
<dbReference type="InterPro" id="IPR036388">
    <property type="entry name" value="WH-like_DNA-bd_sf"/>
</dbReference>
<dbReference type="SUPFAM" id="SSF46785">
    <property type="entry name" value="Winged helix' DNA-binding domain"/>
    <property type="match status" value="1"/>
</dbReference>
<proteinExistence type="predicted"/>
<dbReference type="PROSITE" id="PS50995">
    <property type="entry name" value="HTH_MARR_2"/>
    <property type="match status" value="1"/>
</dbReference>
<keyword evidence="3" id="KW-1185">Reference proteome</keyword>
<organism evidence="2 3">
    <name type="scientific">Solicola gregarius</name>
    <dbReference type="NCBI Taxonomy" id="2908642"/>
    <lineage>
        <taxon>Bacteria</taxon>
        <taxon>Bacillati</taxon>
        <taxon>Actinomycetota</taxon>
        <taxon>Actinomycetes</taxon>
        <taxon>Propionibacteriales</taxon>
        <taxon>Nocardioidaceae</taxon>
        <taxon>Solicola</taxon>
    </lineage>
</organism>
<dbReference type="InterPro" id="IPR039422">
    <property type="entry name" value="MarR/SlyA-like"/>
</dbReference>
<accession>A0AA46TNZ2</accession>
<dbReference type="EMBL" id="CP094970">
    <property type="protein sequence ID" value="UYM07883.1"/>
    <property type="molecule type" value="Genomic_DNA"/>
</dbReference>
<dbReference type="GO" id="GO:0003700">
    <property type="term" value="F:DNA-binding transcription factor activity"/>
    <property type="evidence" value="ECO:0007669"/>
    <property type="project" value="InterPro"/>
</dbReference>
<gene>
    <name evidence="2" type="ORF">L0C25_16425</name>
</gene>
<name>A0AA46TNZ2_9ACTN</name>
<dbReference type="PANTHER" id="PTHR33164">
    <property type="entry name" value="TRANSCRIPTIONAL REGULATOR, MARR FAMILY"/>
    <property type="match status" value="1"/>
</dbReference>
<evidence type="ECO:0000259" key="1">
    <source>
        <dbReference type="PROSITE" id="PS50995"/>
    </source>
</evidence>
<dbReference type="GO" id="GO:0006950">
    <property type="term" value="P:response to stress"/>
    <property type="evidence" value="ECO:0007669"/>
    <property type="project" value="TreeGrafter"/>
</dbReference>
<evidence type="ECO:0000313" key="3">
    <source>
        <dbReference type="Proteomes" id="UP001164390"/>
    </source>
</evidence>
<dbReference type="Gene3D" id="1.10.10.10">
    <property type="entry name" value="Winged helix-like DNA-binding domain superfamily/Winged helix DNA-binding domain"/>
    <property type="match status" value="1"/>
</dbReference>
<dbReference type="AlphaFoldDB" id="A0AA46TNZ2"/>
<reference evidence="2" key="1">
    <citation type="submission" date="2022-01" db="EMBL/GenBank/DDBJ databases">
        <title>Nocardioidaceae gen. sp. A5X3R13.</title>
        <authorList>
            <person name="Lopez Marin M.A."/>
            <person name="Uhlik O."/>
        </authorList>
    </citation>
    <scope>NUCLEOTIDE SEQUENCE</scope>
    <source>
        <strain evidence="2">A5X3R13</strain>
    </source>
</reference>
<dbReference type="InterPro" id="IPR000835">
    <property type="entry name" value="HTH_MarR-typ"/>
</dbReference>
<feature type="domain" description="HTH marR-type" evidence="1">
    <location>
        <begin position="1"/>
        <end position="135"/>
    </location>
</feature>
<protein>
    <submittedName>
        <fullName evidence="2">MarR family transcriptional regulator</fullName>
    </submittedName>
</protein>
<dbReference type="KEGG" id="sgrg:L0C25_16425"/>
<dbReference type="SMART" id="SM00347">
    <property type="entry name" value="HTH_MARR"/>
    <property type="match status" value="1"/>
</dbReference>
<dbReference type="Pfam" id="PF12802">
    <property type="entry name" value="MarR_2"/>
    <property type="match status" value="1"/>
</dbReference>
<dbReference type="Proteomes" id="UP001164390">
    <property type="component" value="Chromosome"/>
</dbReference>
<evidence type="ECO:0000313" key="2">
    <source>
        <dbReference type="EMBL" id="UYM07883.1"/>
    </source>
</evidence>